<gene>
    <name evidence="4" type="ORF">FRUB_01377</name>
</gene>
<feature type="compositionally biased region" description="Pro residues" evidence="1">
    <location>
        <begin position="44"/>
        <end position="54"/>
    </location>
</feature>
<sequence length="85" mass="8603">MSRFLTCLVVIALAAAPAVACINDSELQSHEREFRSQYGKPAPVAAPPANPPSSSPSSGTIAGGAGVLLLLGATVVAWRGSTNRA</sequence>
<feature type="chain" id="PRO_5013098702" evidence="3">
    <location>
        <begin position="21"/>
        <end position="85"/>
    </location>
</feature>
<evidence type="ECO:0000256" key="1">
    <source>
        <dbReference type="SAM" id="MobiDB-lite"/>
    </source>
</evidence>
<protein>
    <submittedName>
        <fullName evidence="4">Uncharacterized protein</fullName>
    </submittedName>
</protein>
<dbReference type="RefSeq" id="WP_088252827.1">
    <property type="nucleotide sequence ID" value="NZ_NIDE01000002.1"/>
</dbReference>
<proteinExistence type="predicted"/>
<keyword evidence="2" id="KW-0812">Transmembrane</keyword>
<evidence type="ECO:0000313" key="5">
    <source>
        <dbReference type="Proteomes" id="UP000214646"/>
    </source>
</evidence>
<feature type="region of interest" description="Disordered" evidence="1">
    <location>
        <begin position="32"/>
        <end position="59"/>
    </location>
</feature>
<accession>A0A225E4N7</accession>
<dbReference type="AlphaFoldDB" id="A0A225E4N7"/>
<evidence type="ECO:0000313" key="4">
    <source>
        <dbReference type="EMBL" id="OWK45046.1"/>
    </source>
</evidence>
<feature type="transmembrane region" description="Helical" evidence="2">
    <location>
        <begin position="60"/>
        <end position="78"/>
    </location>
</feature>
<dbReference type="Proteomes" id="UP000214646">
    <property type="component" value="Unassembled WGS sequence"/>
</dbReference>
<reference evidence="5" key="1">
    <citation type="submission" date="2017-06" db="EMBL/GenBank/DDBJ databases">
        <title>Genome analysis of Fimbriiglobus ruber SP5, the first member of the order Planctomycetales with confirmed chitinolytic capability.</title>
        <authorList>
            <person name="Ravin N.V."/>
            <person name="Rakitin A.L."/>
            <person name="Ivanova A.A."/>
            <person name="Beletsky A.V."/>
            <person name="Kulichevskaya I.S."/>
            <person name="Mardanov A.V."/>
            <person name="Dedysh S.N."/>
        </authorList>
    </citation>
    <scope>NUCLEOTIDE SEQUENCE [LARGE SCALE GENOMIC DNA]</scope>
    <source>
        <strain evidence="5">SP5</strain>
    </source>
</reference>
<name>A0A225E4N7_9BACT</name>
<dbReference type="EMBL" id="NIDE01000002">
    <property type="protein sequence ID" value="OWK45046.1"/>
    <property type="molecule type" value="Genomic_DNA"/>
</dbReference>
<evidence type="ECO:0000256" key="3">
    <source>
        <dbReference type="SAM" id="SignalP"/>
    </source>
</evidence>
<organism evidence="4 5">
    <name type="scientific">Fimbriiglobus ruber</name>
    <dbReference type="NCBI Taxonomy" id="1908690"/>
    <lineage>
        <taxon>Bacteria</taxon>
        <taxon>Pseudomonadati</taxon>
        <taxon>Planctomycetota</taxon>
        <taxon>Planctomycetia</taxon>
        <taxon>Gemmatales</taxon>
        <taxon>Gemmataceae</taxon>
        <taxon>Fimbriiglobus</taxon>
    </lineage>
</organism>
<comment type="caution">
    <text evidence="4">The sequence shown here is derived from an EMBL/GenBank/DDBJ whole genome shotgun (WGS) entry which is preliminary data.</text>
</comment>
<keyword evidence="2" id="KW-0472">Membrane</keyword>
<feature type="signal peptide" evidence="3">
    <location>
        <begin position="1"/>
        <end position="20"/>
    </location>
</feature>
<keyword evidence="2" id="KW-1133">Transmembrane helix</keyword>
<evidence type="ECO:0000256" key="2">
    <source>
        <dbReference type="SAM" id="Phobius"/>
    </source>
</evidence>
<keyword evidence="5" id="KW-1185">Reference proteome</keyword>
<keyword evidence="3" id="KW-0732">Signal</keyword>